<accession>A0ABV2DDX1</accession>
<evidence type="ECO:0000256" key="6">
    <source>
        <dbReference type="ARBA" id="ARBA00023136"/>
    </source>
</evidence>
<feature type="transmembrane region" description="Helical" evidence="7">
    <location>
        <begin position="155"/>
        <end position="184"/>
    </location>
</feature>
<evidence type="ECO:0000256" key="3">
    <source>
        <dbReference type="ARBA" id="ARBA00022475"/>
    </source>
</evidence>
<dbReference type="InterPro" id="IPR035906">
    <property type="entry name" value="MetI-like_sf"/>
</dbReference>
<comment type="caution">
    <text evidence="9">The sequence shown here is derived from an EMBL/GenBank/DDBJ whole genome shotgun (WGS) entry which is preliminary data.</text>
</comment>
<organism evidence="9 10">
    <name type="scientific">Mesorhizobium shangrilense</name>
    <dbReference type="NCBI Taxonomy" id="460060"/>
    <lineage>
        <taxon>Bacteria</taxon>
        <taxon>Pseudomonadati</taxon>
        <taxon>Pseudomonadota</taxon>
        <taxon>Alphaproteobacteria</taxon>
        <taxon>Hyphomicrobiales</taxon>
        <taxon>Phyllobacteriaceae</taxon>
        <taxon>Mesorhizobium</taxon>
    </lineage>
</organism>
<dbReference type="InterPro" id="IPR045621">
    <property type="entry name" value="BPD_transp_1_N"/>
</dbReference>
<feature type="transmembrane region" description="Helical" evidence="7">
    <location>
        <begin position="123"/>
        <end position="143"/>
    </location>
</feature>
<dbReference type="Gene3D" id="1.10.3720.10">
    <property type="entry name" value="MetI-like"/>
    <property type="match status" value="1"/>
</dbReference>
<name>A0ABV2DDX1_9HYPH</name>
<evidence type="ECO:0000256" key="7">
    <source>
        <dbReference type="RuleBase" id="RU363032"/>
    </source>
</evidence>
<evidence type="ECO:0000256" key="5">
    <source>
        <dbReference type="ARBA" id="ARBA00022989"/>
    </source>
</evidence>
<feature type="transmembrane region" description="Helical" evidence="7">
    <location>
        <begin position="307"/>
        <end position="330"/>
    </location>
</feature>
<dbReference type="Pfam" id="PF19300">
    <property type="entry name" value="BPD_transp_1_N"/>
    <property type="match status" value="1"/>
</dbReference>
<keyword evidence="3" id="KW-1003">Cell membrane</keyword>
<sequence length="337" mass="36618">MAIFLAKRLTMMLLTMIAASFLVFAVCEFTPGSVARKSLGPFATQEQVDLLTRKLKADDPLLVRYGRWAGVLLGVIPDPLQDPDTGLNFKDSRGAQYFGNFGYSTLNKLPVNDVIWDRLGNTAILGGLAFLLIVPLSIVFGIFSGLKEGGVLDRVLSIVSITFTSIPEFASGVFLVTLFVILWPVLPGTSPLDTGSGWSIPSQLVLPVAVLVIYDFGYVARMIRVSMIGVMEKPYIRTAVLKGMTTRQVVLGHALRNAMIAPFTVLLLQINFLISGVVVTELVFAYPGFGRLLLDASLFGDIATIEAATLITVAIAVVTQFIGDIGYMLLDPRIRLR</sequence>
<keyword evidence="2 7" id="KW-0813">Transport</keyword>
<dbReference type="Proteomes" id="UP001548832">
    <property type="component" value="Unassembled WGS sequence"/>
</dbReference>
<dbReference type="PANTHER" id="PTHR30465">
    <property type="entry name" value="INNER MEMBRANE ABC TRANSPORTER"/>
    <property type="match status" value="1"/>
</dbReference>
<gene>
    <name evidence="9" type="ORF">ABVQ20_14700</name>
</gene>
<dbReference type="PROSITE" id="PS50928">
    <property type="entry name" value="ABC_TM1"/>
    <property type="match status" value="1"/>
</dbReference>
<evidence type="ECO:0000313" key="10">
    <source>
        <dbReference type="Proteomes" id="UP001548832"/>
    </source>
</evidence>
<feature type="transmembrane region" description="Helical" evidence="7">
    <location>
        <begin position="204"/>
        <end position="223"/>
    </location>
</feature>
<reference evidence="9 10" key="1">
    <citation type="submission" date="2024-06" db="EMBL/GenBank/DDBJ databases">
        <authorList>
            <person name="Kim D.-U."/>
        </authorList>
    </citation>
    <scope>NUCLEOTIDE SEQUENCE [LARGE SCALE GENOMIC DNA]</scope>
    <source>
        <strain evidence="9 10">KACC15460</strain>
    </source>
</reference>
<dbReference type="PANTHER" id="PTHR30465:SF0">
    <property type="entry name" value="OLIGOPEPTIDE TRANSPORT SYSTEM PERMEASE PROTEIN APPB"/>
    <property type="match status" value="1"/>
</dbReference>
<dbReference type="RefSeq" id="WP_354460239.1">
    <property type="nucleotide sequence ID" value="NZ_JBEWSZ010000001.1"/>
</dbReference>
<evidence type="ECO:0000313" key="9">
    <source>
        <dbReference type="EMBL" id="MET2828230.1"/>
    </source>
</evidence>
<dbReference type="EMBL" id="JBEWSZ010000001">
    <property type="protein sequence ID" value="MET2828230.1"/>
    <property type="molecule type" value="Genomic_DNA"/>
</dbReference>
<keyword evidence="4 7" id="KW-0812">Transmembrane</keyword>
<dbReference type="Pfam" id="PF00528">
    <property type="entry name" value="BPD_transp_1"/>
    <property type="match status" value="1"/>
</dbReference>
<keyword evidence="6 7" id="KW-0472">Membrane</keyword>
<feature type="transmembrane region" description="Helical" evidence="7">
    <location>
        <begin position="265"/>
        <end position="287"/>
    </location>
</feature>
<evidence type="ECO:0000256" key="1">
    <source>
        <dbReference type="ARBA" id="ARBA00004651"/>
    </source>
</evidence>
<keyword evidence="10" id="KW-1185">Reference proteome</keyword>
<protein>
    <submittedName>
        <fullName evidence="9">ABC transporter permease</fullName>
    </submittedName>
</protein>
<dbReference type="SUPFAM" id="SSF161098">
    <property type="entry name" value="MetI-like"/>
    <property type="match status" value="1"/>
</dbReference>
<keyword evidence="5 7" id="KW-1133">Transmembrane helix</keyword>
<comment type="subcellular location">
    <subcellularLocation>
        <location evidence="1 7">Cell membrane</location>
        <topology evidence="1 7">Multi-pass membrane protein</topology>
    </subcellularLocation>
</comment>
<proteinExistence type="inferred from homology"/>
<feature type="domain" description="ABC transmembrane type-1" evidence="8">
    <location>
        <begin position="119"/>
        <end position="323"/>
    </location>
</feature>
<evidence type="ECO:0000256" key="4">
    <source>
        <dbReference type="ARBA" id="ARBA00022692"/>
    </source>
</evidence>
<evidence type="ECO:0000259" key="8">
    <source>
        <dbReference type="PROSITE" id="PS50928"/>
    </source>
</evidence>
<dbReference type="CDD" id="cd06261">
    <property type="entry name" value="TM_PBP2"/>
    <property type="match status" value="1"/>
</dbReference>
<evidence type="ECO:0000256" key="2">
    <source>
        <dbReference type="ARBA" id="ARBA00022448"/>
    </source>
</evidence>
<dbReference type="InterPro" id="IPR000515">
    <property type="entry name" value="MetI-like"/>
</dbReference>
<comment type="similarity">
    <text evidence="7">Belongs to the binding-protein-dependent transport system permease family.</text>
</comment>